<reference evidence="6 7" key="1">
    <citation type="journal article" date="2013" name="Genome Announc.">
        <title>Complete genome sequence of Myxococcus stipitatus strain DSM 14675, a fruiting myxobacterium.</title>
        <authorList>
            <person name="Huntley S."/>
            <person name="Kneip S."/>
            <person name="Treuner-Lange A."/>
            <person name="Sogaard-Andersen L."/>
        </authorList>
    </citation>
    <scope>NUCLEOTIDE SEQUENCE [LARGE SCALE GENOMIC DNA]</scope>
    <source>
        <strain evidence="7">DSM 14675 / JCM 12634 / Mx s8</strain>
    </source>
</reference>
<evidence type="ECO:0000313" key="6">
    <source>
        <dbReference type="EMBL" id="AGC43009.1"/>
    </source>
</evidence>
<organism evidence="6 7">
    <name type="scientific">Myxococcus stipitatus (strain DSM 14675 / JCM 12634 / Mx s8)</name>
    <dbReference type="NCBI Taxonomy" id="1278073"/>
    <lineage>
        <taxon>Bacteria</taxon>
        <taxon>Pseudomonadati</taxon>
        <taxon>Myxococcota</taxon>
        <taxon>Myxococcia</taxon>
        <taxon>Myxococcales</taxon>
        <taxon>Cystobacterineae</taxon>
        <taxon>Myxococcaceae</taxon>
        <taxon>Myxococcus</taxon>
    </lineage>
</organism>
<dbReference type="KEGG" id="msd:MYSTI_01677"/>
<evidence type="ECO:0000256" key="3">
    <source>
        <dbReference type="ARBA" id="ARBA00022833"/>
    </source>
</evidence>
<keyword evidence="3" id="KW-0862">Zinc</keyword>
<dbReference type="PANTHER" id="PTHR42813">
    <property type="entry name" value="ZINC-TYPE ALCOHOL DEHYDROGENASE-LIKE"/>
    <property type="match status" value="1"/>
</dbReference>
<keyword evidence="2" id="KW-0479">Metal-binding</keyword>
<dbReference type="Gene3D" id="3.90.180.10">
    <property type="entry name" value="Medium-chain alcohol dehydrogenases, catalytic domain"/>
    <property type="match status" value="1"/>
</dbReference>
<keyword evidence="4" id="KW-0560">Oxidoreductase</keyword>
<dbReference type="EMBL" id="CP004025">
    <property type="protein sequence ID" value="AGC43009.1"/>
    <property type="molecule type" value="Genomic_DNA"/>
</dbReference>
<evidence type="ECO:0000259" key="5">
    <source>
        <dbReference type="Pfam" id="PF08240"/>
    </source>
</evidence>
<dbReference type="RefSeq" id="WP_015347271.1">
    <property type="nucleotide sequence ID" value="NC_020126.1"/>
</dbReference>
<keyword evidence="7" id="KW-1185">Reference proteome</keyword>
<dbReference type="HOGENOM" id="CLU_888032_0_0_7"/>
<evidence type="ECO:0000256" key="4">
    <source>
        <dbReference type="ARBA" id="ARBA00023002"/>
    </source>
</evidence>
<dbReference type="PANTHER" id="PTHR42813:SF2">
    <property type="entry name" value="DEHYDROGENASE, ZINC-CONTAINING, PUTATIVE (AFU_ORTHOLOGUE AFUA_2G02810)-RELATED"/>
    <property type="match status" value="1"/>
</dbReference>
<evidence type="ECO:0000313" key="7">
    <source>
        <dbReference type="Proteomes" id="UP000011131"/>
    </source>
</evidence>
<comment type="cofactor">
    <cofactor evidence="1">
        <name>Zn(2+)</name>
        <dbReference type="ChEBI" id="CHEBI:29105"/>
    </cofactor>
</comment>
<evidence type="ECO:0000256" key="1">
    <source>
        <dbReference type="ARBA" id="ARBA00001947"/>
    </source>
</evidence>
<protein>
    <submittedName>
        <fullName evidence="6">S-(Hydroxymethyl)glutathione dehydrogenase</fullName>
    </submittedName>
</protein>
<dbReference type="AlphaFoldDB" id="L7U986"/>
<name>L7U986_MYXSD</name>
<dbReference type="InterPro" id="IPR011032">
    <property type="entry name" value="GroES-like_sf"/>
</dbReference>
<evidence type="ECO:0000256" key="2">
    <source>
        <dbReference type="ARBA" id="ARBA00022723"/>
    </source>
</evidence>
<dbReference type="Gene3D" id="3.40.50.720">
    <property type="entry name" value="NAD(P)-binding Rossmann-like Domain"/>
    <property type="match status" value="1"/>
</dbReference>
<gene>
    <name evidence="6" type="ordered locus">MYSTI_01677</name>
</gene>
<dbReference type="GO" id="GO:0016491">
    <property type="term" value="F:oxidoreductase activity"/>
    <property type="evidence" value="ECO:0007669"/>
    <property type="project" value="UniProtKB-KW"/>
</dbReference>
<accession>L7U986</accession>
<dbReference type="GO" id="GO:0008270">
    <property type="term" value="F:zinc ion binding"/>
    <property type="evidence" value="ECO:0007669"/>
    <property type="project" value="InterPro"/>
</dbReference>
<dbReference type="eggNOG" id="COG1063">
    <property type="taxonomic scope" value="Bacteria"/>
</dbReference>
<dbReference type="PATRIC" id="fig|1278073.3.peg.1722"/>
<dbReference type="PROSITE" id="PS00059">
    <property type="entry name" value="ADH_ZINC"/>
    <property type="match status" value="1"/>
</dbReference>
<dbReference type="Proteomes" id="UP000011131">
    <property type="component" value="Chromosome"/>
</dbReference>
<proteinExistence type="predicted"/>
<dbReference type="STRING" id="1278073.MYSTI_01677"/>
<sequence length="313" mass="34501">MRALTYQGPFRVRVEDKPDPKLEHPQDVILRVTRTAICGSDLHLMHGLVPDTRVGHTFGHEFTGVVEERGSEVTQLQKGDRVVVPFNISCGICFYCERGLTALCENSNPSSDVACGVYGYSHTTGGYDGGQAEYVRVPFADVGPLKIPDDMEDEEVLFLGDILPTGYMGAEMGEIKGGETVVFMPNRTIPGAAADLEFSSRPGVPMETAPQPLAGARAPIRWQLSGVRVFKHAGRARLPPVYGTAQPPRRLSGLLRRAAYGIPDHRARHWMLLLVADRVDVWEHRLARGLPWVLPAMGVLVVSRGVWRKWARA</sequence>
<dbReference type="SUPFAM" id="SSF50129">
    <property type="entry name" value="GroES-like"/>
    <property type="match status" value="1"/>
</dbReference>
<dbReference type="InterPro" id="IPR002328">
    <property type="entry name" value="ADH_Zn_CS"/>
</dbReference>
<dbReference type="InterPro" id="IPR013154">
    <property type="entry name" value="ADH-like_N"/>
</dbReference>
<dbReference type="Pfam" id="PF08240">
    <property type="entry name" value="ADH_N"/>
    <property type="match status" value="1"/>
</dbReference>
<feature type="domain" description="Alcohol dehydrogenase-like N-terminal" evidence="5">
    <location>
        <begin position="25"/>
        <end position="145"/>
    </location>
</feature>